<dbReference type="PANTHER" id="PTHR43122:SF2">
    <property type="entry name" value="FERREDOXIN SUBUNIT OF PYRUVATE:FLAVODOXIN OXIDOREDUCTASE"/>
    <property type="match status" value="1"/>
</dbReference>
<keyword evidence="1" id="KW-0479">Metal-binding</keyword>
<dbReference type="GO" id="GO:0051536">
    <property type="term" value="F:iron-sulfur cluster binding"/>
    <property type="evidence" value="ECO:0007669"/>
    <property type="project" value="UniProtKB-KW"/>
</dbReference>
<organism evidence="5 6">
    <name type="scientific">Evansella caseinilytica</name>
    <dbReference type="NCBI Taxonomy" id="1503961"/>
    <lineage>
        <taxon>Bacteria</taxon>
        <taxon>Bacillati</taxon>
        <taxon>Bacillota</taxon>
        <taxon>Bacilli</taxon>
        <taxon>Bacillales</taxon>
        <taxon>Bacillaceae</taxon>
        <taxon>Evansella</taxon>
    </lineage>
</organism>
<keyword evidence="3" id="KW-0411">Iron-sulfur</keyword>
<gene>
    <name evidence="5" type="ORF">SAMN05421736_1042</name>
</gene>
<dbReference type="InterPro" id="IPR017896">
    <property type="entry name" value="4Fe4S_Fe-S-bd"/>
</dbReference>
<evidence type="ECO:0000259" key="4">
    <source>
        <dbReference type="PROSITE" id="PS51379"/>
    </source>
</evidence>
<evidence type="ECO:0000313" key="6">
    <source>
        <dbReference type="Proteomes" id="UP000198935"/>
    </source>
</evidence>
<name>A0A1H3NBY4_9BACI</name>
<dbReference type="Proteomes" id="UP000198935">
    <property type="component" value="Unassembled WGS sequence"/>
</dbReference>
<reference evidence="6" key="1">
    <citation type="submission" date="2016-10" db="EMBL/GenBank/DDBJ databases">
        <authorList>
            <person name="Varghese N."/>
            <person name="Submissions S."/>
        </authorList>
    </citation>
    <scope>NUCLEOTIDE SEQUENCE [LARGE SCALE GENOMIC DNA]</scope>
    <source>
        <strain evidence="6">SP</strain>
    </source>
</reference>
<feature type="domain" description="4Fe-4S ferredoxin-type" evidence="4">
    <location>
        <begin position="1"/>
        <end position="30"/>
    </location>
</feature>
<evidence type="ECO:0000313" key="5">
    <source>
        <dbReference type="EMBL" id="SDY85719.1"/>
    </source>
</evidence>
<dbReference type="SUPFAM" id="SSF54862">
    <property type="entry name" value="4Fe-4S ferredoxins"/>
    <property type="match status" value="1"/>
</dbReference>
<accession>A0A1H3NBY4</accession>
<proteinExistence type="predicted"/>
<dbReference type="STRING" id="1503961.SAMN05421736_1042"/>
<evidence type="ECO:0000256" key="1">
    <source>
        <dbReference type="ARBA" id="ARBA00022723"/>
    </source>
</evidence>
<sequence length="75" mass="8390">MKVLFNEGWCKGCGLCIAFCPQEIIHLAEHLNRKGYRPAQVVDQDKCTSCAACARMCPDTVITVYRPDRKQTAVS</sequence>
<dbReference type="AlphaFoldDB" id="A0A1H3NBY4"/>
<dbReference type="PROSITE" id="PS00198">
    <property type="entry name" value="4FE4S_FER_1"/>
    <property type="match status" value="1"/>
</dbReference>
<dbReference type="Pfam" id="PF12838">
    <property type="entry name" value="Fer4_7"/>
    <property type="match status" value="1"/>
</dbReference>
<evidence type="ECO:0000256" key="3">
    <source>
        <dbReference type="ARBA" id="ARBA00023014"/>
    </source>
</evidence>
<dbReference type="OrthoDB" id="9804603at2"/>
<dbReference type="PANTHER" id="PTHR43122">
    <property type="entry name" value="FERREDOXIN SUBUNIT OF PYRUVATE:FLAVODOXIN OXIDOREDUCTASE-RELATED"/>
    <property type="match status" value="1"/>
</dbReference>
<feature type="domain" description="4Fe-4S ferredoxin-type" evidence="4">
    <location>
        <begin position="38"/>
        <end position="67"/>
    </location>
</feature>
<evidence type="ECO:0000256" key="2">
    <source>
        <dbReference type="ARBA" id="ARBA00023004"/>
    </source>
</evidence>
<dbReference type="GO" id="GO:0046872">
    <property type="term" value="F:metal ion binding"/>
    <property type="evidence" value="ECO:0007669"/>
    <property type="project" value="UniProtKB-KW"/>
</dbReference>
<dbReference type="Gene3D" id="3.30.70.20">
    <property type="match status" value="1"/>
</dbReference>
<dbReference type="PROSITE" id="PS51379">
    <property type="entry name" value="4FE4S_FER_2"/>
    <property type="match status" value="2"/>
</dbReference>
<dbReference type="InterPro" id="IPR017900">
    <property type="entry name" value="4Fe4S_Fe_S_CS"/>
</dbReference>
<dbReference type="EMBL" id="FNPI01000004">
    <property type="protein sequence ID" value="SDY85719.1"/>
    <property type="molecule type" value="Genomic_DNA"/>
</dbReference>
<keyword evidence="6" id="KW-1185">Reference proteome</keyword>
<protein>
    <submittedName>
        <fullName evidence="5">2-oxoglutarate ferredoxin oxidoreductase subunit delta</fullName>
    </submittedName>
</protein>
<keyword evidence="2" id="KW-0408">Iron</keyword>